<feature type="non-terminal residue" evidence="1">
    <location>
        <position position="90"/>
    </location>
</feature>
<dbReference type="AlphaFoldDB" id="A0AAV1YZF9"/>
<dbReference type="Proteomes" id="UP001497382">
    <property type="component" value="Unassembled WGS sequence"/>
</dbReference>
<organism evidence="1 2">
    <name type="scientific">Larinioides sclopetarius</name>
    <dbReference type="NCBI Taxonomy" id="280406"/>
    <lineage>
        <taxon>Eukaryota</taxon>
        <taxon>Metazoa</taxon>
        <taxon>Ecdysozoa</taxon>
        <taxon>Arthropoda</taxon>
        <taxon>Chelicerata</taxon>
        <taxon>Arachnida</taxon>
        <taxon>Araneae</taxon>
        <taxon>Araneomorphae</taxon>
        <taxon>Entelegynae</taxon>
        <taxon>Araneoidea</taxon>
        <taxon>Araneidae</taxon>
        <taxon>Larinioides</taxon>
    </lineage>
</organism>
<evidence type="ECO:0000313" key="1">
    <source>
        <dbReference type="EMBL" id="CAL1264423.1"/>
    </source>
</evidence>
<name>A0AAV1YZF9_9ARAC</name>
<feature type="non-terminal residue" evidence="1">
    <location>
        <position position="1"/>
    </location>
</feature>
<comment type="caution">
    <text evidence="1">The sequence shown here is derived from an EMBL/GenBank/DDBJ whole genome shotgun (WGS) entry which is preliminary data.</text>
</comment>
<keyword evidence="2" id="KW-1185">Reference proteome</keyword>
<proteinExistence type="predicted"/>
<sequence>LHHVHIPITLYPANKTVGKKTIPRVIFHAKNKWLIDGSFKQWGEIPQPEVRFPYTRYICRFSYWQDNIIHQTVSILRSRWWYWFSQESLE</sequence>
<accession>A0AAV1YZF9</accession>
<evidence type="ECO:0000313" key="2">
    <source>
        <dbReference type="Proteomes" id="UP001497382"/>
    </source>
</evidence>
<protein>
    <submittedName>
        <fullName evidence="1">Uncharacterized protein</fullName>
    </submittedName>
</protein>
<reference evidence="1 2" key="1">
    <citation type="submission" date="2024-04" db="EMBL/GenBank/DDBJ databases">
        <authorList>
            <person name="Rising A."/>
            <person name="Reimegard J."/>
            <person name="Sonavane S."/>
            <person name="Akerstrom W."/>
            <person name="Nylinder S."/>
            <person name="Hedman E."/>
            <person name="Kallberg Y."/>
        </authorList>
    </citation>
    <scope>NUCLEOTIDE SEQUENCE [LARGE SCALE GENOMIC DNA]</scope>
</reference>
<dbReference type="EMBL" id="CAXIEN010000013">
    <property type="protein sequence ID" value="CAL1264423.1"/>
    <property type="molecule type" value="Genomic_DNA"/>
</dbReference>
<gene>
    <name evidence="1" type="ORF">LARSCL_LOCUS2024</name>
</gene>